<feature type="transmembrane region" description="Helical" evidence="1">
    <location>
        <begin position="162"/>
        <end position="184"/>
    </location>
</feature>
<keyword evidence="1" id="KW-0472">Membrane</keyword>
<organism evidence="2 3">
    <name type="scientific">Acidianus manzaensis</name>
    <dbReference type="NCBI Taxonomy" id="282676"/>
    <lineage>
        <taxon>Archaea</taxon>
        <taxon>Thermoproteota</taxon>
        <taxon>Thermoprotei</taxon>
        <taxon>Sulfolobales</taxon>
        <taxon>Sulfolobaceae</taxon>
        <taxon>Acidianus</taxon>
    </lineage>
</organism>
<protein>
    <submittedName>
        <fullName evidence="2">Uncharacterized protein</fullName>
    </submittedName>
</protein>
<proteinExistence type="predicted"/>
<feature type="transmembrane region" description="Helical" evidence="1">
    <location>
        <begin position="131"/>
        <end position="155"/>
    </location>
</feature>
<feature type="transmembrane region" description="Helical" evidence="1">
    <location>
        <begin position="219"/>
        <end position="241"/>
    </location>
</feature>
<accession>A0A1W6JX74</accession>
<dbReference type="RefSeq" id="WP_148690581.1">
    <property type="nucleotide sequence ID" value="NZ_CP020477.1"/>
</dbReference>
<sequence length="246" mass="28457">MMRSRDFQIFNVIFKERYREPTLELVIPTMLISNIFISAFYERGYFQLLGLVLSFIPIISVSETLAFALSLRNIIFVTGDHISRGSIISFLTMPIKREKLFIYIYISDIIFPLLFWLITLEIYIFLSGIKIPSLLILTFVSGFFFIENFIMLLTLILKSSGIATLVSLFSSGIIFLFGGILSYYDILYHNYFMTYFTSFANPYVLWIEDSLGKNFTPEILSGIIIDGILSLIFVIISYIRFKVIEV</sequence>
<keyword evidence="1" id="KW-1133">Transmembrane helix</keyword>
<gene>
    <name evidence="2" type="ORF">B6F84_01505</name>
</gene>
<keyword evidence="1" id="KW-0812">Transmembrane</keyword>
<dbReference type="Proteomes" id="UP000193404">
    <property type="component" value="Chromosome"/>
</dbReference>
<evidence type="ECO:0000313" key="3">
    <source>
        <dbReference type="Proteomes" id="UP000193404"/>
    </source>
</evidence>
<dbReference type="KEGG" id="aman:B6F84_01505"/>
<dbReference type="EMBL" id="CP020477">
    <property type="protein sequence ID" value="ARM74830.1"/>
    <property type="molecule type" value="Genomic_DNA"/>
</dbReference>
<reference evidence="2 3" key="1">
    <citation type="submission" date="2017-03" db="EMBL/GenBank/DDBJ databases">
        <title>Sulfur activation and transportation mechanism of thermophilic Archaea Acidianus manzaensis YN-25.</title>
        <authorList>
            <person name="Ma Y."/>
            <person name="Yang Y."/>
            <person name="Xia J."/>
        </authorList>
    </citation>
    <scope>NUCLEOTIDE SEQUENCE [LARGE SCALE GENOMIC DNA]</scope>
    <source>
        <strain evidence="2 3">YN-25</strain>
    </source>
</reference>
<feature type="transmembrane region" description="Helical" evidence="1">
    <location>
        <begin position="100"/>
        <end position="125"/>
    </location>
</feature>
<feature type="transmembrane region" description="Helical" evidence="1">
    <location>
        <begin position="47"/>
        <end position="69"/>
    </location>
</feature>
<evidence type="ECO:0000256" key="1">
    <source>
        <dbReference type="SAM" id="Phobius"/>
    </source>
</evidence>
<name>A0A1W6JX74_9CREN</name>
<evidence type="ECO:0000313" key="2">
    <source>
        <dbReference type="EMBL" id="ARM74830.1"/>
    </source>
</evidence>
<feature type="transmembrane region" description="Helical" evidence="1">
    <location>
        <begin position="21"/>
        <end position="41"/>
    </location>
</feature>
<dbReference type="GeneID" id="41589554"/>
<dbReference type="AlphaFoldDB" id="A0A1W6JX74"/>
<keyword evidence="3" id="KW-1185">Reference proteome</keyword>
<dbReference type="STRING" id="282676.B6F84_01505"/>
<dbReference type="OrthoDB" id="36967at2157"/>